<evidence type="ECO:0000256" key="1">
    <source>
        <dbReference type="ARBA" id="ARBA00006489"/>
    </source>
</evidence>
<dbReference type="Pfam" id="PF23409">
    <property type="entry name" value="Beta-prop_EML"/>
    <property type="match status" value="1"/>
</dbReference>
<dbReference type="InterPro" id="IPR001680">
    <property type="entry name" value="WD40_rpt"/>
</dbReference>
<evidence type="ECO:0000313" key="7">
    <source>
        <dbReference type="EMBL" id="CUG89314.1"/>
    </source>
</evidence>
<evidence type="ECO:0008006" key="9">
    <source>
        <dbReference type="Google" id="ProtNLM"/>
    </source>
</evidence>
<evidence type="ECO:0000259" key="6">
    <source>
        <dbReference type="Pfam" id="PF23414"/>
    </source>
</evidence>
<comment type="similarity">
    <text evidence="1">Belongs to the WD repeat EMAP family.</text>
</comment>
<dbReference type="InterPro" id="IPR036322">
    <property type="entry name" value="WD40_repeat_dom_sf"/>
</dbReference>
<protein>
    <recommendedName>
        <fullName evidence="9">Guanine nucleotide-binding protein subunit beta-like protein</fullName>
    </recommendedName>
</protein>
<dbReference type="InterPro" id="IPR015943">
    <property type="entry name" value="WD40/YVTN_repeat-like_dom_sf"/>
</dbReference>
<feature type="domain" description="EML-like first beta-propeller" evidence="5">
    <location>
        <begin position="200"/>
        <end position="440"/>
    </location>
</feature>
<evidence type="ECO:0000256" key="2">
    <source>
        <dbReference type="ARBA" id="ARBA00022574"/>
    </source>
</evidence>
<keyword evidence="8" id="KW-1185">Reference proteome</keyword>
<dbReference type="Gene3D" id="2.130.10.10">
    <property type="entry name" value="YVTN repeat-like/Quinoprotein amine dehydrogenase"/>
    <property type="match status" value="2"/>
</dbReference>
<dbReference type="Proteomes" id="UP000051952">
    <property type="component" value="Unassembled WGS sequence"/>
</dbReference>
<accession>A0A0S4JCW7</accession>
<dbReference type="AlphaFoldDB" id="A0A0S4JCW7"/>
<reference evidence="8" key="1">
    <citation type="submission" date="2015-09" db="EMBL/GenBank/DDBJ databases">
        <authorList>
            <consortium name="Pathogen Informatics"/>
        </authorList>
    </citation>
    <scope>NUCLEOTIDE SEQUENCE [LARGE SCALE GENOMIC DNA]</scope>
    <source>
        <strain evidence="8">Lake Konstanz</strain>
    </source>
</reference>
<dbReference type="OrthoDB" id="47802at2759"/>
<dbReference type="SUPFAM" id="SSF50998">
    <property type="entry name" value="Quinoprotein alcohol dehydrogenase-like"/>
    <property type="match status" value="1"/>
</dbReference>
<sequence>MGAGVSHEEAEKYLDRQEQLIEKLTAAVAARKKEQSNGGATTTLAGGNTPAWLMAQQNQFGDEQLSNNTAASQEIPTALYDEFYGLLERARAAERRRIEPAVESYESELPNAEWKAPTEEQAAALRDSRPWLAVMNKPEGFEYGATDAKPSVTLELEHVYGYRSSGTRNNLRWTSSSPKGQGLLFYAGAVAVVHDVTTNTQTFFQEHTDEITALTVSKDGTLAATGDQGKYPCVYVWDVETKKVRAKLTGSLRRAAASLAFSDDGHLIAAVGLDDDNSVVIYDWRRGRVVAEAATGNRRILEVVTNKEAATKDAHPFLIIGEGGIAEWWGFDTKSFSNNQRPLVKSPLQLGSIGESQTLTSALSTPEFTAIGTNNGELYITRDFKLHRVVDAHHGPVLSIAANSSFSILATGGYDGYVSQWSAENGFRRLSSTVIPTSAVSSTGSEDSAASTTFTRPNSIRAVDILTNAISGAVEALLVGTVSGGVYQVEPRPRGTADVITPLLVAHGGDLTTVNCVGELTGLAVHPTEPKFVSVGETTLFLWNTVTRTAIKKYRLPARGQCVAWGSNGQHIVVGLHNGVFLVLSNTLELIKEVRASNRRVQCLRFSGDGTVLAVGTADNVIQLYDASSSSFELGGKLSGCGGVPLSIDFSADGKLIQVSDQMYETIYFDIRNMTLLNDADARVASNVAWVTFSSLLGWSVQGIWPQGSELNDVTSVSRSADGVVLATAEESGLVKLFQFPCVGGGIDYNDGLLHKRPDSVRGGGHGGKVTQVQWLNNDTTLISAGGEDLSCFQWKVVRKA</sequence>
<name>A0A0S4JCW7_BODSA</name>
<evidence type="ECO:0000259" key="5">
    <source>
        <dbReference type="Pfam" id="PF23409"/>
    </source>
</evidence>
<dbReference type="GO" id="GO:0008017">
    <property type="term" value="F:microtubule binding"/>
    <property type="evidence" value="ECO:0007669"/>
    <property type="project" value="TreeGrafter"/>
</dbReference>
<evidence type="ECO:0000256" key="4">
    <source>
        <dbReference type="SAM" id="Coils"/>
    </source>
</evidence>
<dbReference type="InterPro" id="IPR050630">
    <property type="entry name" value="WD_repeat_EMAP"/>
</dbReference>
<dbReference type="InterPro" id="IPR005108">
    <property type="entry name" value="HELP"/>
</dbReference>
<dbReference type="SUPFAM" id="SSF50978">
    <property type="entry name" value="WD40 repeat-like"/>
    <property type="match status" value="1"/>
</dbReference>
<dbReference type="OMA" id="DIQWFTH"/>
<gene>
    <name evidence="7" type="ORF">BSAL_20440</name>
</gene>
<evidence type="ECO:0000313" key="8">
    <source>
        <dbReference type="Proteomes" id="UP000051952"/>
    </source>
</evidence>
<dbReference type="VEuPathDB" id="TriTrypDB:BSAL_20440"/>
<dbReference type="PANTHER" id="PTHR13720:SF33">
    <property type="entry name" value="HELP DOMAIN-CONTAINING PROTEIN"/>
    <property type="match status" value="1"/>
</dbReference>
<feature type="coiled-coil region" evidence="4">
    <location>
        <begin position="7"/>
        <end position="34"/>
    </location>
</feature>
<dbReference type="InterPro" id="IPR055442">
    <property type="entry name" value="Beta-prop_EML-like_2nd"/>
</dbReference>
<keyword evidence="2" id="KW-0853">WD repeat</keyword>
<proteinExistence type="inferred from homology"/>
<dbReference type="Pfam" id="PF23414">
    <property type="entry name" value="Beta-prop_EML_2"/>
    <property type="match status" value="1"/>
</dbReference>
<organism evidence="7 8">
    <name type="scientific">Bodo saltans</name>
    <name type="common">Flagellated protozoan</name>
    <dbReference type="NCBI Taxonomy" id="75058"/>
    <lineage>
        <taxon>Eukaryota</taxon>
        <taxon>Discoba</taxon>
        <taxon>Euglenozoa</taxon>
        <taxon>Kinetoplastea</taxon>
        <taxon>Metakinetoplastina</taxon>
        <taxon>Eubodonida</taxon>
        <taxon>Bodonidae</taxon>
        <taxon>Bodo</taxon>
    </lineage>
</organism>
<keyword evidence="4" id="KW-0175">Coiled coil</keyword>
<dbReference type="PANTHER" id="PTHR13720">
    <property type="entry name" value="WD-40 REPEAT PROTEIN"/>
    <property type="match status" value="1"/>
</dbReference>
<dbReference type="SMART" id="SM00320">
    <property type="entry name" value="WD40"/>
    <property type="match status" value="8"/>
</dbReference>
<evidence type="ECO:0000256" key="3">
    <source>
        <dbReference type="ARBA" id="ARBA00022737"/>
    </source>
</evidence>
<keyword evidence="3" id="KW-0677">Repeat</keyword>
<dbReference type="InterPro" id="IPR055439">
    <property type="entry name" value="Beta-prop_EML_1st"/>
</dbReference>
<feature type="domain" description="EML-like second beta-propeller" evidence="6">
    <location>
        <begin position="520"/>
        <end position="797"/>
    </location>
</feature>
<dbReference type="InterPro" id="IPR011047">
    <property type="entry name" value="Quinoprotein_ADH-like_sf"/>
</dbReference>
<dbReference type="EMBL" id="CYKH01001722">
    <property type="protein sequence ID" value="CUG89314.1"/>
    <property type="molecule type" value="Genomic_DNA"/>
</dbReference>
<dbReference type="Pfam" id="PF03451">
    <property type="entry name" value="HELP"/>
    <property type="match status" value="1"/>
</dbReference>